<keyword evidence="2" id="KW-0663">Pyridoxal phosphate</keyword>
<dbReference type="InterPro" id="IPR051446">
    <property type="entry name" value="HTH_trans_reg/aminotransferase"/>
</dbReference>
<dbReference type="CDD" id="cd00609">
    <property type="entry name" value="AAT_like"/>
    <property type="match status" value="1"/>
</dbReference>
<dbReference type="SUPFAM" id="SSF46785">
    <property type="entry name" value="Winged helix' DNA-binding domain"/>
    <property type="match status" value="1"/>
</dbReference>
<keyword evidence="5" id="KW-0804">Transcription</keyword>
<dbReference type="Proteomes" id="UP001138751">
    <property type="component" value="Unassembled WGS sequence"/>
</dbReference>
<protein>
    <submittedName>
        <fullName evidence="8">PLP-dependent aminotransferase family protein</fullName>
    </submittedName>
</protein>
<dbReference type="GO" id="GO:0030170">
    <property type="term" value="F:pyridoxal phosphate binding"/>
    <property type="evidence" value="ECO:0007669"/>
    <property type="project" value="InterPro"/>
</dbReference>
<evidence type="ECO:0000259" key="7">
    <source>
        <dbReference type="PROSITE" id="PS50949"/>
    </source>
</evidence>
<comment type="similarity">
    <text evidence="1">In the C-terminal section; belongs to the class-I pyridoxal-phosphate-dependent aminotransferase family.</text>
</comment>
<dbReference type="Pfam" id="PF00392">
    <property type="entry name" value="GntR"/>
    <property type="match status" value="1"/>
</dbReference>
<dbReference type="InterPro" id="IPR036388">
    <property type="entry name" value="WH-like_DNA-bd_sf"/>
</dbReference>
<dbReference type="PROSITE" id="PS50949">
    <property type="entry name" value="HTH_GNTR"/>
    <property type="match status" value="1"/>
</dbReference>
<dbReference type="SUPFAM" id="SSF53383">
    <property type="entry name" value="PLP-dependent transferases"/>
    <property type="match status" value="1"/>
</dbReference>
<dbReference type="InterPro" id="IPR015424">
    <property type="entry name" value="PyrdxlP-dep_Trfase"/>
</dbReference>
<evidence type="ECO:0000256" key="6">
    <source>
        <dbReference type="SAM" id="MobiDB-lite"/>
    </source>
</evidence>
<dbReference type="InterPro" id="IPR015421">
    <property type="entry name" value="PyrdxlP-dep_Trfase_major"/>
</dbReference>
<reference evidence="8" key="2">
    <citation type="journal article" date="2021" name="Syst. Appl. Microbiol.">
        <title>Roseomonas hellenica sp. nov., isolated from roots of wild-growing Alkanna tinctoria.</title>
        <authorList>
            <person name="Rat A."/>
            <person name="Naranjo H.D."/>
            <person name="Lebbe L."/>
            <person name="Cnockaert M."/>
            <person name="Krigas N."/>
            <person name="Grigoriadou K."/>
            <person name="Maloupa E."/>
            <person name="Willems A."/>
        </authorList>
    </citation>
    <scope>NUCLEOTIDE SEQUENCE</scope>
    <source>
        <strain evidence="8">LMG 31231</strain>
    </source>
</reference>
<sequence length="488" mass="52385">MVRFDLESQGDVPRQAALRRAIVAAIETARLAPGQALPSSRELAQSHGLARNTVVAVYEDLIARGLLHSVPRRGVFVAAGAASAPARDAPPPSPATPGWTERLQRRPSLQRNIVKPRDWQRYPYPFIYGQVDPGLFPLAAWRACSRDALGRNAVNWWVADHIAEDDPLLIEQLRRHVLPRRGILAREDEILTTLGSQEGFYLVAQLLFGPGTTVGVEDPGYPDARNIAVLHAGAVRHLPVDAEGLVPGPSLDGLDALILSPGHHCPTMAPLSPARRRTLLEWARQSGAVLIEDDYEGDLGDGGPALCAQDRAGCVLHLGSFSKVLAPGVRLGFLVGPAPFIAEARALRRLMHRNTPLVVQRTAALFLAEGHYDGLIAKLREAEHERRMALRNAVRQHLPAFGMAEHAEGSALWLRCPPGIGADALCAAAAGGGVLVEPGGVFFADPATAPDCIRLGISAIPAERIEPGIMRLAACARILADRHEAPAP</sequence>
<dbReference type="GO" id="GO:0003677">
    <property type="term" value="F:DNA binding"/>
    <property type="evidence" value="ECO:0007669"/>
    <property type="project" value="UniProtKB-KW"/>
</dbReference>
<dbReference type="GO" id="GO:0008483">
    <property type="term" value="F:transaminase activity"/>
    <property type="evidence" value="ECO:0007669"/>
    <property type="project" value="UniProtKB-KW"/>
</dbReference>
<dbReference type="EMBL" id="JAAEDM010000018">
    <property type="protein sequence ID" value="MBR0671353.1"/>
    <property type="molecule type" value="Genomic_DNA"/>
</dbReference>
<comment type="caution">
    <text evidence="8">The sequence shown here is derived from an EMBL/GenBank/DDBJ whole genome shotgun (WGS) entry which is preliminary data.</text>
</comment>
<keyword evidence="4" id="KW-0238">DNA-binding</keyword>
<dbReference type="RefSeq" id="WP_211861728.1">
    <property type="nucleotide sequence ID" value="NZ_JAAEDM010000018.1"/>
</dbReference>
<proteinExistence type="inferred from homology"/>
<keyword evidence="3" id="KW-0805">Transcription regulation</keyword>
<keyword evidence="8" id="KW-0032">Aminotransferase</keyword>
<dbReference type="Gene3D" id="1.10.10.10">
    <property type="entry name" value="Winged helix-like DNA-binding domain superfamily/Winged helix DNA-binding domain"/>
    <property type="match status" value="1"/>
</dbReference>
<evidence type="ECO:0000256" key="3">
    <source>
        <dbReference type="ARBA" id="ARBA00023015"/>
    </source>
</evidence>
<dbReference type="Gene3D" id="3.40.640.10">
    <property type="entry name" value="Type I PLP-dependent aspartate aminotransferase-like (Major domain)"/>
    <property type="match status" value="1"/>
</dbReference>
<evidence type="ECO:0000256" key="2">
    <source>
        <dbReference type="ARBA" id="ARBA00022898"/>
    </source>
</evidence>
<dbReference type="AlphaFoldDB" id="A0A9X9WW24"/>
<reference evidence="8" key="1">
    <citation type="submission" date="2020-01" db="EMBL/GenBank/DDBJ databases">
        <authorList>
            <person name="Rat A."/>
        </authorList>
    </citation>
    <scope>NUCLEOTIDE SEQUENCE</scope>
    <source>
        <strain evidence="8">LMG 31231</strain>
    </source>
</reference>
<keyword evidence="9" id="KW-1185">Reference proteome</keyword>
<dbReference type="Pfam" id="PF00155">
    <property type="entry name" value="Aminotran_1_2"/>
    <property type="match status" value="1"/>
</dbReference>
<keyword evidence="8" id="KW-0808">Transferase</keyword>
<dbReference type="InterPro" id="IPR004839">
    <property type="entry name" value="Aminotransferase_I/II_large"/>
</dbReference>
<dbReference type="SMART" id="SM00345">
    <property type="entry name" value="HTH_GNTR"/>
    <property type="match status" value="1"/>
</dbReference>
<evidence type="ECO:0000256" key="5">
    <source>
        <dbReference type="ARBA" id="ARBA00023163"/>
    </source>
</evidence>
<evidence type="ECO:0000256" key="4">
    <source>
        <dbReference type="ARBA" id="ARBA00023125"/>
    </source>
</evidence>
<gene>
    <name evidence="8" type="ORF">GXW76_09235</name>
</gene>
<dbReference type="InterPro" id="IPR000524">
    <property type="entry name" value="Tscrpt_reg_HTH_GntR"/>
</dbReference>
<dbReference type="PANTHER" id="PTHR46577">
    <property type="entry name" value="HTH-TYPE TRANSCRIPTIONAL REGULATORY PROTEIN GABR"/>
    <property type="match status" value="1"/>
</dbReference>
<feature type="region of interest" description="Disordered" evidence="6">
    <location>
        <begin position="83"/>
        <end position="102"/>
    </location>
</feature>
<organism evidence="8 9">
    <name type="scientific">Neoroseomonas soli</name>
    <dbReference type="NCBI Taxonomy" id="1081025"/>
    <lineage>
        <taxon>Bacteria</taxon>
        <taxon>Pseudomonadati</taxon>
        <taxon>Pseudomonadota</taxon>
        <taxon>Alphaproteobacteria</taxon>
        <taxon>Acetobacterales</taxon>
        <taxon>Acetobacteraceae</taxon>
        <taxon>Neoroseomonas</taxon>
    </lineage>
</organism>
<name>A0A9X9WW24_9PROT</name>
<evidence type="ECO:0000256" key="1">
    <source>
        <dbReference type="ARBA" id="ARBA00005384"/>
    </source>
</evidence>
<dbReference type="PANTHER" id="PTHR46577:SF1">
    <property type="entry name" value="HTH-TYPE TRANSCRIPTIONAL REGULATORY PROTEIN GABR"/>
    <property type="match status" value="1"/>
</dbReference>
<dbReference type="InterPro" id="IPR036390">
    <property type="entry name" value="WH_DNA-bd_sf"/>
</dbReference>
<dbReference type="GO" id="GO:0003700">
    <property type="term" value="F:DNA-binding transcription factor activity"/>
    <property type="evidence" value="ECO:0007669"/>
    <property type="project" value="InterPro"/>
</dbReference>
<feature type="domain" description="HTH gntR-type" evidence="7">
    <location>
        <begin position="12"/>
        <end position="80"/>
    </location>
</feature>
<evidence type="ECO:0000313" key="8">
    <source>
        <dbReference type="EMBL" id="MBR0671353.1"/>
    </source>
</evidence>
<evidence type="ECO:0000313" key="9">
    <source>
        <dbReference type="Proteomes" id="UP001138751"/>
    </source>
</evidence>
<dbReference type="CDD" id="cd07377">
    <property type="entry name" value="WHTH_GntR"/>
    <property type="match status" value="1"/>
</dbReference>
<accession>A0A9X9WW24</accession>